<feature type="compositionally biased region" description="Polar residues" evidence="1">
    <location>
        <begin position="117"/>
        <end position="127"/>
    </location>
</feature>
<feature type="region of interest" description="Disordered" evidence="1">
    <location>
        <begin position="93"/>
        <end position="127"/>
    </location>
</feature>
<gene>
    <name evidence="2" type="ORF">BECKLPF1236B_GA0070989_10088</name>
</gene>
<dbReference type="AlphaFoldDB" id="A0A450VX43"/>
<feature type="region of interest" description="Disordered" evidence="1">
    <location>
        <begin position="43"/>
        <end position="64"/>
    </location>
</feature>
<organism evidence="2">
    <name type="scientific">Candidatus Kentrum sp. LPFa</name>
    <dbReference type="NCBI Taxonomy" id="2126335"/>
    <lineage>
        <taxon>Bacteria</taxon>
        <taxon>Pseudomonadati</taxon>
        <taxon>Pseudomonadota</taxon>
        <taxon>Gammaproteobacteria</taxon>
        <taxon>Candidatus Kentrum</taxon>
    </lineage>
</organism>
<name>A0A450VX43_9GAMM</name>
<sequence>MNMLHKWINSYKTSVLLYQHLVMLCRFEAKLCSRNLATIARTGCAKERGNSASNQSQRPHPPTYSFEVYTGERSHGTLEKNKADIIANQCQENPAGIPSVTDPFQADKNGTAMQRYAHTSQSEPSRE</sequence>
<accession>A0A450VX43</accession>
<protein>
    <submittedName>
        <fullName evidence="2">Uncharacterized protein</fullName>
    </submittedName>
</protein>
<evidence type="ECO:0000256" key="1">
    <source>
        <dbReference type="SAM" id="MobiDB-lite"/>
    </source>
</evidence>
<proteinExistence type="predicted"/>
<reference evidence="2" key="1">
    <citation type="submission" date="2019-02" db="EMBL/GenBank/DDBJ databases">
        <authorList>
            <person name="Gruber-Vodicka R. H."/>
            <person name="Seah K. B. B."/>
        </authorList>
    </citation>
    <scope>NUCLEOTIDE SEQUENCE</scope>
    <source>
        <strain evidence="2">BECK_S313</strain>
    </source>
</reference>
<dbReference type="EMBL" id="CAADFK010000008">
    <property type="protein sequence ID" value="VFK09359.1"/>
    <property type="molecule type" value="Genomic_DNA"/>
</dbReference>
<evidence type="ECO:0000313" key="2">
    <source>
        <dbReference type="EMBL" id="VFK09359.1"/>
    </source>
</evidence>